<dbReference type="PANTHER" id="PTHR22911:SF102">
    <property type="entry name" value="MEMBRANE PROTEIN"/>
    <property type="match status" value="1"/>
</dbReference>
<dbReference type="Pfam" id="PF00892">
    <property type="entry name" value="EamA"/>
    <property type="match status" value="2"/>
</dbReference>
<comment type="similarity">
    <text evidence="2">Belongs to the EamA transporter family.</text>
</comment>
<evidence type="ECO:0000256" key="3">
    <source>
        <dbReference type="SAM" id="Phobius"/>
    </source>
</evidence>
<evidence type="ECO:0000259" key="4">
    <source>
        <dbReference type="Pfam" id="PF00892"/>
    </source>
</evidence>
<feature type="transmembrane region" description="Helical" evidence="3">
    <location>
        <begin position="62"/>
        <end position="81"/>
    </location>
</feature>
<organism evidence="5 6">
    <name type="scientific">Hazenella coriacea</name>
    <dbReference type="NCBI Taxonomy" id="1179467"/>
    <lineage>
        <taxon>Bacteria</taxon>
        <taxon>Bacillati</taxon>
        <taxon>Bacillota</taxon>
        <taxon>Bacilli</taxon>
        <taxon>Bacillales</taxon>
        <taxon>Thermoactinomycetaceae</taxon>
        <taxon>Hazenella</taxon>
    </lineage>
</organism>
<gene>
    <name evidence="5" type="ORF">EDD58_10990</name>
</gene>
<evidence type="ECO:0000256" key="1">
    <source>
        <dbReference type="ARBA" id="ARBA00004127"/>
    </source>
</evidence>
<feature type="transmembrane region" description="Helical" evidence="3">
    <location>
        <begin position="174"/>
        <end position="191"/>
    </location>
</feature>
<dbReference type="EMBL" id="SMAG01000009">
    <property type="protein sequence ID" value="TCS93148.1"/>
    <property type="molecule type" value="Genomic_DNA"/>
</dbReference>
<feature type="domain" description="EamA" evidence="4">
    <location>
        <begin position="145"/>
        <end position="273"/>
    </location>
</feature>
<keyword evidence="3" id="KW-1133">Transmembrane helix</keyword>
<evidence type="ECO:0000256" key="2">
    <source>
        <dbReference type="ARBA" id="ARBA00007362"/>
    </source>
</evidence>
<dbReference type="OrthoDB" id="9814238at2"/>
<evidence type="ECO:0000313" key="6">
    <source>
        <dbReference type="Proteomes" id="UP000294937"/>
    </source>
</evidence>
<dbReference type="RefSeq" id="WP_131926290.1">
    <property type="nucleotide sequence ID" value="NZ_SMAG01000009.1"/>
</dbReference>
<dbReference type="SUPFAM" id="SSF103481">
    <property type="entry name" value="Multidrug resistance efflux transporter EmrE"/>
    <property type="match status" value="2"/>
</dbReference>
<feature type="transmembrane region" description="Helical" evidence="3">
    <location>
        <begin position="197"/>
        <end position="219"/>
    </location>
</feature>
<dbReference type="AlphaFoldDB" id="A0A4R3L2R3"/>
<feature type="domain" description="EamA" evidence="4">
    <location>
        <begin position="5"/>
        <end position="130"/>
    </location>
</feature>
<feature type="transmembrane region" description="Helical" evidence="3">
    <location>
        <begin position="115"/>
        <end position="133"/>
    </location>
</feature>
<sequence>MRIHYLWVIVALLIWGSVGLFVRWVNLPSEVIVFYRVIISFLVLGMFLLSKGVKWEKVSWKWLLVSGLALSLNWVLFFKAIQTTTIANAVLSYNLAPVFVTLLSPWVLRERIEKKTWLAMGIAMVGVISLVGVSKEPMDSIDLQGISLGLTAAFFYAWVTLSGKKMEHHSSMQLVFWQTGLATLILTPYGLQQGWVGLPSLGILFILGTIHTALALVLYYKGLKKIKVQHIGVLAYLDPVSAVLFSMFLLGEIPSIGALLGGGLILASNYLILRKEITSS</sequence>
<keyword evidence="6" id="KW-1185">Reference proteome</keyword>
<dbReference type="PANTHER" id="PTHR22911">
    <property type="entry name" value="ACYL-MALONYL CONDENSING ENZYME-RELATED"/>
    <property type="match status" value="1"/>
</dbReference>
<feature type="transmembrane region" description="Helical" evidence="3">
    <location>
        <begin position="231"/>
        <end position="250"/>
    </location>
</feature>
<keyword evidence="3" id="KW-0812">Transmembrane</keyword>
<protein>
    <submittedName>
        <fullName evidence="5">RarD protein</fullName>
    </submittedName>
</protein>
<accession>A0A4R3L2R3</accession>
<name>A0A4R3L2R3_9BACL</name>
<dbReference type="InterPro" id="IPR037185">
    <property type="entry name" value="EmrE-like"/>
</dbReference>
<feature type="transmembrane region" description="Helical" evidence="3">
    <location>
        <begin position="5"/>
        <end position="25"/>
    </location>
</feature>
<dbReference type="InterPro" id="IPR000620">
    <property type="entry name" value="EamA_dom"/>
</dbReference>
<feature type="transmembrane region" description="Helical" evidence="3">
    <location>
        <begin position="87"/>
        <end position="108"/>
    </location>
</feature>
<feature type="transmembrane region" description="Helical" evidence="3">
    <location>
        <begin position="31"/>
        <end position="50"/>
    </location>
</feature>
<proteinExistence type="inferred from homology"/>
<feature type="transmembrane region" description="Helical" evidence="3">
    <location>
        <begin position="256"/>
        <end position="273"/>
    </location>
</feature>
<dbReference type="GO" id="GO:0016020">
    <property type="term" value="C:membrane"/>
    <property type="evidence" value="ECO:0007669"/>
    <property type="project" value="InterPro"/>
</dbReference>
<evidence type="ECO:0000313" key="5">
    <source>
        <dbReference type="EMBL" id="TCS93148.1"/>
    </source>
</evidence>
<reference evidence="5 6" key="1">
    <citation type="submission" date="2019-03" db="EMBL/GenBank/DDBJ databases">
        <title>Genomic Encyclopedia of Type Strains, Phase IV (KMG-IV): sequencing the most valuable type-strain genomes for metagenomic binning, comparative biology and taxonomic classification.</title>
        <authorList>
            <person name="Goeker M."/>
        </authorList>
    </citation>
    <scope>NUCLEOTIDE SEQUENCE [LARGE SCALE GENOMIC DNA]</scope>
    <source>
        <strain evidence="5 6">DSM 45707</strain>
    </source>
</reference>
<dbReference type="Proteomes" id="UP000294937">
    <property type="component" value="Unassembled WGS sequence"/>
</dbReference>
<dbReference type="Gene3D" id="1.10.3730.20">
    <property type="match status" value="1"/>
</dbReference>
<comment type="subcellular location">
    <subcellularLocation>
        <location evidence="1">Endomembrane system</location>
        <topology evidence="1">Multi-pass membrane protein</topology>
    </subcellularLocation>
</comment>
<comment type="caution">
    <text evidence="5">The sequence shown here is derived from an EMBL/GenBank/DDBJ whole genome shotgun (WGS) entry which is preliminary data.</text>
</comment>
<feature type="transmembrane region" description="Helical" evidence="3">
    <location>
        <begin position="145"/>
        <end position="162"/>
    </location>
</feature>
<keyword evidence="3" id="KW-0472">Membrane</keyword>